<keyword evidence="3" id="KW-1185">Reference proteome</keyword>
<dbReference type="InterPro" id="IPR036390">
    <property type="entry name" value="WH_DNA-bd_sf"/>
</dbReference>
<dbReference type="EMBL" id="CP036339">
    <property type="protein sequence ID" value="QDT71223.1"/>
    <property type="molecule type" value="Genomic_DNA"/>
</dbReference>
<dbReference type="SUPFAM" id="SSF46785">
    <property type="entry name" value="Winged helix' DNA-binding domain"/>
    <property type="match status" value="1"/>
</dbReference>
<dbReference type="RefSeq" id="WP_145430375.1">
    <property type="nucleotide sequence ID" value="NZ_CP036339.1"/>
</dbReference>
<dbReference type="OrthoDB" id="9800519at2"/>
<accession>A0A517TS74</accession>
<dbReference type="PANTHER" id="PTHR33221:SF13">
    <property type="entry name" value="TRANSCRIPTIONAL REGULATOR-RELATED"/>
    <property type="match status" value="1"/>
</dbReference>
<dbReference type="PROSITE" id="PS51197">
    <property type="entry name" value="HTH_RRF2_2"/>
    <property type="match status" value="1"/>
</dbReference>
<dbReference type="InterPro" id="IPR000944">
    <property type="entry name" value="Tscrpt_reg_Rrf2"/>
</dbReference>
<name>A0A517TS74_9BACT</name>
<proteinExistence type="predicted"/>
<protein>
    <submittedName>
        <fullName evidence="2">HTH-type transcriptional regulator IscR</fullName>
    </submittedName>
</protein>
<dbReference type="GO" id="GO:0005829">
    <property type="term" value="C:cytosol"/>
    <property type="evidence" value="ECO:0007669"/>
    <property type="project" value="TreeGrafter"/>
</dbReference>
<feature type="region of interest" description="Disordered" evidence="1">
    <location>
        <begin position="126"/>
        <end position="145"/>
    </location>
</feature>
<dbReference type="GO" id="GO:0003700">
    <property type="term" value="F:DNA-binding transcription factor activity"/>
    <property type="evidence" value="ECO:0007669"/>
    <property type="project" value="TreeGrafter"/>
</dbReference>
<dbReference type="Proteomes" id="UP000317909">
    <property type="component" value="Chromosome"/>
</dbReference>
<evidence type="ECO:0000313" key="2">
    <source>
        <dbReference type="EMBL" id="QDT71223.1"/>
    </source>
</evidence>
<feature type="compositionally biased region" description="Low complexity" evidence="1">
    <location>
        <begin position="128"/>
        <end position="139"/>
    </location>
</feature>
<organism evidence="2 3">
    <name type="scientific">Lacipirellula limnantheis</name>
    <dbReference type="NCBI Taxonomy" id="2528024"/>
    <lineage>
        <taxon>Bacteria</taxon>
        <taxon>Pseudomonadati</taxon>
        <taxon>Planctomycetota</taxon>
        <taxon>Planctomycetia</taxon>
        <taxon>Pirellulales</taxon>
        <taxon>Lacipirellulaceae</taxon>
        <taxon>Lacipirellula</taxon>
    </lineage>
</organism>
<dbReference type="NCBIfam" id="TIGR00738">
    <property type="entry name" value="rrf2_super"/>
    <property type="match status" value="1"/>
</dbReference>
<dbReference type="AlphaFoldDB" id="A0A517TS74"/>
<sequence length="145" mass="15178">MFSQTVEYALRAMVQLAADSSGAATTKDIAAKAKVPSAYLAKVLQSMRRGGLIHSRRGVGGGVTLAKPAAKITLLDVIDAVEPLKRTPGKKVPAAAQLQKAMDTAVDQLRSKFASESLADMLPKGKTVKAAARGPAAKRPVAKKR</sequence>
<dbReference type="KEGG" id="llh:I41_03790"/>
<reference evidence="2 3" key="1">
    <citation type="submission" date="2019-02" db="EMBL/GenBank/DDBJ databases">
        <title>Deep-cultivation of Planctomycetes and their phenomic and genomic characterization uncovers novel biology.</title>
        <authorList>
            <person name="Wiegand S."/>
            <person name="Jogler M."/>
            <person name="Boedeker C."/>
            <person name="Pinto D."/>
            <person name="Vollmers J."/>
            <person name="Rivas-Marin E."/>
            <person name="Kohn T."/>
            <person name="Peeters S.H."/>
            <person name="Heuer A."/>
            <person name="Rast P."/>
            <person name="Oberbeckmann S."/>
            <person name="Bunk B."/>
            <person name="Jeske O."/>
            <person name="Meyerdierks A."/>
            <person name="Storesund J.E."/>
            <person name="Kallscheuer N."/>
            <person name="Luecker S."/>
            <person name="Lage O.M."/>
            <person name="Pohl T."/>
            <person name="Merkel B.J."/>
            <person name="Hornburger P."/>
            <person name="Mueller R.-W."/>
            <person name="Bruemmer F."/>
            <person name="Labrenz M."/>
            <person name="Spormann A.M."/>
            <person name="Op den Camp H."/>
            <person name="Overmann J."/>
            <person name="Amann R."/>
            <person name="Jetten M.S.M."/>
            <person name="Mascher T."/>
            <person name="Medema M.H."/>
            <person name="Devos D.P."/>
            <person name="Kaster A.-K."/>
            <person name="Ovreas L."/>
            <person name="Rohde M."/>
            <person name="Galperin M.Y."/>
            <person name="Jogler C."/>
        </authorList>
    </citation>
    <scope>NUCLEOTIDE SEQUENCE [LARGE SCALE GENOMIC DNA]</scope>
    <source>
        <strain evidence="2 3">I41</strain>
    </source>
</reference>
<dbReference type="InterPro" id="IPR036388">
    <property type="entry name" value="WH-like_DNA-bd_sf"/>
</dbReference>
<evidence type="ECO:0000256" key="1">
    <source>
        <dbReference type="SAM" id="MobiDB-lite"/>
    </source>
</evidence>
<dbReference type="Gene3D" id="1.10.10.10">
    <property type="entry name" value="Winged helix-like DNA-binding domain superfamily/Winged helix DNA-binding domain"/>
    <property type="match status" value="1"/>
</dbReference>
<gene>
    <name evidence="2" type="primary">iscR_1</name>
    <name evidence="2" type="ORF">I41_03790</name>
</gene>
<dbReference type="PANTHER" id="PTHR33221">
    <property type="entry name" value="WINGED HELIX-TURN-HELIX TRANSCRIPTIONAL REGULATOR, RRF2 FAMILY"/>
    <property type="match status" value="1"/>
</dbReference>
<dbReference type="Pfam" id="PF02082">
    <property type="entry name" value="Rrf2"/>
    <property type="match status" value="1"/>
</dbReference>
<evidence type="ECO:0000313" key="3">
    <source>
        <dbReference type="Proteomes" id="UP000317909"/>
    </source>
</evidence>